<sequence>MKDCDLDGVHDEDTGLEYGEEDSADDSEGGAYELQNHKEEASSQGKNRAQEEGDMDLQPSGKRGRATRSMATLKRVRLSLPDHSCATSNMGPEDPQPLPMLASYHVAIVTQPLQVIPGMDTTITAVNNDFLQEIHNTLSTEDR</sequence>
<proteinExistence type="predicted"/>
<keyword evidence="3" id="KW-1185">Reference proteome</keyword>
<dbReference type="AlphaFoldDB" id="A0A3N4J7L0"/>
<evidence type="ECO:0000313" key="2">
    <source>
        <dbReference type="EMBL" id="RPA93277.1"/>
    </source>
</evidence>
<evidence type="ECO:0000313" key="3">
    <source>
        <dbReference type="Proteomes" id="UP000276215"/>
    </source>
</evidence>
<accession>A0A3N4J7L0</accession>
<feature type="compositionally biased region" description="Basic and acidic residues" evidence="1">
    <location>
        <begin position="1"/>
        <end position="13"/>
    </location>
</feature>
<reference evidence="2 3" key="1">
    <citation type="journal article" date="2018" name="Nat. Ecol. Evol.">
        <title>Pezizomycetes genomes reveal the molecular basis of ectomycorrhizal truffle lifestyle.</title>
        <authorList>
            <person name="Murat C."/>
            <person name="Payen T."/>
            <person name="Noel B."/>
            <person name="Kuo A."/>
            <person name="Morin E."/>
            <person name="Chen J."/>
            <person name="Kohler A."/>
            <person name="Krizsan K."/>
            <person name="Balestrini R."/>
            <person name="Da Silva C."/>
            <person name="Montanini B."/>
            <person name="Hainaut M."/>
            <person name="Levati E."/>
            <person name="Barry K.W."/>
            <person name="Belfiori B."/>
            <person name="Cichocki N."/>
            <person name="Clum A."/>
            <person name="Dockter R.B."/>
            <person name="Fauchery L."/>
            <person name="Guy J."/>
            <person name="Iotti M."/>
            <person name="Le Tacon F."/>
            <person name="Lindquist E.A."/>
            <person name="Lipzen A."/>
            <person name="Malagnac F."/>
            <person name="Mello A."/>
            <person name="Molinier V."/>
            <person name="Miyauchi S."/>
            <person name="Poulain J."/>
            <person name="Riccioni C."/>
            <person name="Rubini A."/>
            <person name="Sitrit Y."/>
            <person name="Splivallo R."/>
            <person name="Traeger S."/>
            <person name="Wang M."/>
            <person name="Zifcakova L."/>
            <person name="Wipf D."/>
            <person name="Zambonelli A."/>
            <person name="Paolocci F."/>
            <person name="Nowrousian M."/>
            <person name="Ottonello S."/>
            <person name="Baldrian P."/>
            <person name="Spatafora J.W."/>
            <person name="Henrissat B."/>
            <person name="Nagy L.G."/>
            <person name="Aury J.M."/>
            <person name="Wincker P."/>
            <person name="Grigoriev I.V."/>
            <person name="Bonfante P."/>
            <person name="Martin F.M."/>
        </authorList>
    </citation>
    <scope>NUCLEOTIDE SEQUENCE [LARGE SCALE GENOMIC DNA]</scope>
    <source>
        <strain evidence="2 3">120613-1</strain>
    </source>
</reference>
<gene>
    <name evidence="2" type="ORF">L873DRAFT_1793711</name>
</gene>
<feature type="region of interest" description="Disordered" evidence="1">
    <location>
        <begin position="1"/>
        <end position="69"/>
    </location>
</feature>
<feature type="compositionally biased region" description="Acidic residues" evidence="1">
    <location>
        <begin position="14"/>
        <end position="28"/>
    </location>
</feature>
<dbReference type="EMBL" id="ML120455">
    <property type="protein sequence ID" value="RPA93277.1"/>
    <property type="molecule type" value="Genomic_DNA"/>
</dbReference>
<dbReference type="Proteomes" id="UP000276215">
    <property type="component" value="Unassembled WGS sequence"/>
</dbReference>
<protein>
    <submittedName>
        <fullName evidence="2">Uncharacterized protein</fullName>
    </submittedName>
</protein>
<evidence type="ECO:0000256" key="1">
    <source>
        <dbReference type="SAM" id="MobiDB-lite"/>
    </source>
</evidence>
<name>A0A3N4J7L0_9PEZI</name>
<organism evidence="2 3">
    <name type="scientific">Choiromyces venosus 120613-1</name>
    <dbReference type="NCBI Taxonomy" id="1336337"/>
    <lineage>
        <taxon>Eukaryota</taxon>
        <taxon>Fungi</taxon>
        <taxon>Dikarya</taxon>
        <taxon>Ascomycota</taxon>
        <taxon>Pezizomycotina</taxon>
        <taxon>Pezizomycetes</taxon>
        <taxon>Pezizales</taxon>
        <taxon>Tuberaceae</taxon>
        <taxon>Choiromyces</taxon>
    </lineage>
</organism>